<comment type="caution">
    <text evidence="2">The sequence shown here is derived from an EMBL/GenBank/DDBJ whole genome shotgun (WGS) entry which is preliminary data.</text>
</comment>
<reference evidence="2 3" key="1">
    <citation type="journal article" date="2018" name="PLoS Genet.">
        <title>Population sequencing reveals clonal diversity and ancestral inbreeding in the grapevine cultivar Chardonnay.</title>
        <authorList>
            <person name="Roach M.J."/>
            <person name="Johnson D.L."/>
            <person name="Bohlmann J."/>
            <person name="van Vuuren H.J."/>
            <person name="Jones S.J."/>
            <person name="Pretorius I.S."/>
            <person name="Schmidt S.A."/>
            <person name="Borneman A.R."/>
        </authorList>
    </citation>
    <scope>NUCLEOTIDE SEQUENCE [LARGE SCALE GENOMIC DNA]</scope>
    <source>
        <strain evidence="3">cv. Chardonnay</strain>
        <tissue evidence="2">Leaf</tissue>
    </source>
</reference>
<feature type="compositionally biased region" description="Basic residues" evidence="1">
    <location>
        <begin position="83"/>
        <end position="100"/>
    </location>
</feature>
<feature type="region of interest" description="Disordered" evidence="1">
    <location>
        <begin position="68"/>
        <end position="100"/>
    </location>
</feature>
<gene>
    <name evidence="2" type="ORF">CK203_054287</name>
</gene>
<evidence type="ECO:0000313" key="3">
    <source>
        <dbReference type="Proteomes" id="UP000288805"/>
    </source>
</evidence>
<proteinExistence type="predicted"/>
<dbReference type="AlphaFoldDB" id="A0A438GYZ0"/>
<evidence type="ECO:0000313" key="2">
    <source>
        <dbReference type="EMBL" id="RVW77161.1"/>
    </source>
</evidence>
<dbReference type="EMBL" id="QGNW01000317">
    <property type="protein sequence ID" value="RVW77161.1"/>
    <property type="molecule type" value="Genomic_DNA"/>
</dbReference>
<dbReference type="Proteomes" id="UP000288805">
    <property type="component" value="Unassembled WGS sequence"/>
</dbReference>
<evidence type="ECO:0000256" key="1">
    <source>
        <dbReference type="SAM" id="MobiDB-lite"/>
    </source>
</evidence>
<protein>
    <submittedName>
        <fullName evidence="2">Uncharacterized protein</fullName>
    </submittedName>
</protein>
<organism evidence="2 3">
    <name type="scientific">Vitis vinifera</name>
    <name type="common">Grape</name>
    <dbReference type="NCBI Taxonomy" id="29760"/>
    <lineage>
        <taxon>Eukaryota</taxon>
        <taxon>Viridiplantae</taxon>
        <taxon>Streptophyta</taxon>
        <taxon>Embryophyta</taxon>
        <taxon>Tracheophyta</taxon>
        <taxon>Spermatophyta</taxon>
        <taxon>Magnoliopsida</taxon>
        <taxon>eudicotyledons</taxon>
        <taxon>Gunneridae</taxon>
        <taxon>Pentapetalae</taxon>
        <taxon>rosids</taxon>
        <taxon>Vitales</taxon>
        <taxon>Vitaceae</taxon>
        <taxon>Viteae</taxon>
        <taxon>Vitis</taxon>
    </lineage>
</organism>
<name>A0A438GYZ0_VITVI</name>
<accession>A0A438GYZ0</accession>
<sequence length="100" mass="11049">MDQETDFSICSSGGERISSLWAEQTATETKGTMDGMVEQVQGVQMLFLHSYSTSSSSSVVGMYFESRSTESRSTVGGGERSGRTKKKGKTSFWKPRKKFI</sequence>